<dbReference type="PANTHER" id="PTHR47784">
    <property type="entry name" value="STEROL UPTAKE CONTROL PROTEIN 2"/>
    <property type="match status" value="1"/>
</dbReference>
<name>A0A3M9Y1N9_9PEZI</name>
<keyword evidence="1" id="KW-0539">Nucleus</keyword>
<dbReference type="InterPro" id="IPR036864">
    <property type="entry name" value="Zn2-C6_fun-type_DNA-bd_sf"/>
</dbReference>
<proteinExistence type="predicted"/>
<gene>
    <name evidence="3" type="ORF">D7B24_001000</name>
</gene>
<dbReference type="Proteomes" id="UP000267145">
    <property type="component" value="Unassembled WGS sequence"/>
</dbReference>
<dbReference type="SMART" id="SM00066">
    <property type="entry name" value="GAL4"/>
    <property type="match status" value="1"/>
</dbReference>
<comment type="caution">
    <text evidence="3">The sequence shown here is derived from an EMBL/GenBank/DDBJ whole genome shotgun (WGS) entry which is preliminary data.</text>
</comment>
<dbReference type="PROSITE" id="PS00463">
    <property type="entry name" value="ZN2_CY6_FUNGAL_1"/>
    <property type="match status" value="1"/>
</dbReference>
<dbReference type="CDD" id="cd00067">
    <property type="entry name" value="GAL4"/>
    <property type="match status" value="1"/>
</dbReference>
<dbReference type="GeneID" id="39604689"/>
<organism evidence="3 4">
    <name type="scientific">Verticillium nonalfalfae</name>
    <dbReference type="NCBI Taxonomy" id="1051616"/>
    <lineage>
        <taxon>Eukaryota</taxon>
        <taxon>Fungi</taxon>
        <taxon>Dikarya</taxon>
        <taxon>Ascomycota</taxon>
        <taxon>Pezizomycotina</taxon>
        <taxon>Sordariomycetes</taxon>
        <taxon>Hypocreomycetidae</taxon>
        <taxon>Glomerellales</taxon>
        <taxon>Plectosphaerellaceae</taxon>
        <taxon>Verticillium</taxon>
    </lineage>
</organism>
<dbReference type="GO" id="GO:0001228">
    <property type="term" value="F:DNA-binding transcription activator activity, RNA polymerase II-specific"/>
    <property type="evidence" value="ECO:0007669"/>
    <property type="project" value="TreeGrafter"/>
</dbReference>
<dbReference type="SUPFAM" id="SSF57701">
    <property type="entry name" value="Zn2/Cys6 DNA-binding domain"/>
    <property type="match status" value="1"/>
</dbReference>
<evidence type="ECO:0000259" key="2">
    <source>
        <dbReference type="PROSITE" id="PS50048"/>
    </source>
</evidence>
<sequence length="385" mass="43839">MDINLGRHSVKLTRKSHRKVRTGCSICKTRKIKCDEQKPQCGRCKKFGAECDILDAQHAHASQNILGPGWRTHLDAAASVNLDMHDLELMFHWDLATHATMSPNPKMQHYFRRNMVAMALQCDYAALSMLSLAALHLAHLTPGRRAELTDRSLHHQNLASRKAISLLPVPEGPGSEGMIDNLLVFSSFTMFHVIANSERTNDLLLGHTAPPEDSPDWLSLFFGTTHLALSSPSFKHRTSPMAPIIQYSIDLLELQQQLDHPSRLSHLHAKLDALDETQSSPELRTIWASAVRELDNIIAVLHERPDTRDLFHVMAWPQVNLSDFMPMLRRPSPPQEALVIFCYFAMVLEQLTPQWWLTGWAERLTRQTYELLDNEHKTWIVPVEI</sequence>
<dbReference type="EMBL" id="RBVV01000118">
    <property type="protein sequence ID" value="RNJ54025.1"/>
    <property type="molecule type" value="Genomic_DNA"/>
</dbReference>
<evidence type="ECO:0000256" key="1">
    <source>
        <dbReference type="ARBA" id="ARBA00023242"/>
    </source>
</evidence>
<dbReference type="PRINTS" id="PR00755">
    <property type="entry name" value="AFLATOXINBRP"/>
</dbReference>
<dbReference type="Pfam" id="PF00172">
    <property type="entry name" value="Zn_clus"/>
    <property type="match status" value="1"/>
</dbReference>
<dbReference type="PANTHER" id="PTHR47784:SF5">
    <property type="entry name" value="STEROL UPTAKE CONTROL PROTEIN 2"/>
    <property type="match status" value="1"/>
</dbReference>
<reference evidence="3 4" key="1">
    <citation type="submission" date="2018-10" db="EMBL/GenBank/DDBJ databases">
        <title>Genome sequence of Verticillium nonalfalfae VnAa140.</title>
        <authorList>
            <person name="Stajich J.E."/>
            <person name="Kasson M.T."/>
        </authorList>
    </citation>
    <scope>NUCLEOTIDE SEQUENCE [LARGE SCALE GENOMIC DNA]</scope>
    <source>
        <strain evidence="3 4">VnAa140</strain>
    </source>
</reference>
<dbReference type="Gene3D" id="4.10.240.10">
    <property type="entry name" value="Zn(2)-C6 fungal-type DNA-binding domain"/>
    <property type="match status" value="1"/>
</dbReference>
<keyword evidence="4" id="KW-1185">Reference proteome</keyword>
<dbReference type="GO" id="GO:0008270">
    <property type="term" value="F:zinc ion binding"/>
    <property type="evidence" value="ECO:0007669"/>
    <property type="project" value="InterPro"/>
</dbReference>
<protein>
    <recommendedName>
        <fullName evidence="2">Zn(2)-C6 fungal-type domain-containing protein</fullName>
    </recommendedName>
</protein>
<evidence type="ECO:0000313" key="4">
    <source>
        <dbReference type="Proteomes" id="UP000267145"/>
    </source>
</evidence>
<dbReference type="RefSeq" id="XP_028492183.1">
    <property type="nucleotide sequence ID" value="XM_028635245.1"/>
</dbReference>
<dbReference type="InterPro" id="IPR001138">
    <property type="entry name" value="Zn2Cys6_DnaBD"/>
</dbReference>
<accession>A0A3M9Y1N9</accession>
<dbReference type="AlphaFoldDB" id="A0A3M9Y1N9"/>
<dbReference type="InterPro" id="IPR053157">
    <property type="entry name" value="Sterol_Uptake_Regulator"/>
</dbReference>
<feature type="domain" description="Zn(2)-C6 fungal-type" evidence="2">
    <location>
        <begin position="23"/>
        <end position="53"/>
    </location>
</feature>
<dbReference type="PROSITE" id="PS50048">
    <property type="entry name" value="ZN2_CY6_FUNGAL_2"/>
    <property type="match status" value="1"/>
</dbReference>
<evidence type="ECO:0000313" key="3">
    <source>
        <dbReference type="EMBL" id="RNJ54025.1"/>
    </source>
</evidence>